<keyword evidence="3 4" id="KW-0663">Pyridoxal phosphate</keyword>
<dbReference type="InterPro" id="IPR049704">
    <property type="entry name" value="Aminotrans_3_PPA_site"/>
</dbReference>
<dbReference type="OrthoDB" id="9807885at2"/>
<dbReference type="Gene3D" id="3.90.1150.10">
    <property type="entry name" value="Aspartate Aminotransferase, domain 1"/>
    <property type="match status" value="1"/>
</dbReference>
<dbReference type="eggNOG" id="COG0160">
    <property type="taxonomic scope" value="Bacteria"/>
</dbReference>
<evidence type="ECO:0000256" key="3">
    <source>
        <dbReference type="ARBA" id="ARBA00022898"/>
    </source>
</evidence>
<gene>
    <name evidence="5" type="ORF">FD21_GL000025</name>
</gene>
<evidence type="ECO:0000256" key="4">
    <source>
        <dbReference type="RuleBase" id="RU003560"/>
    </source>
</evidence>
<protein>
    <submittedName>
        <fullName evidence="5">4-aminobutyrate aminotransferase</fullName>
    </submittedName>
</protein>
<dbReference type="AlphaFoldDB" id="A0A0R2CIB3"/>
<dbReference type="PIRSF" id="PIRSF000521">
    <property type="entry name" value="Transaminase_4ab_Lys_Orn"/>
    <property type="match status" value="1"/>
</dbReference>
<dbReference type="RefSeq" id="WP_026049493.1">
    <property type="nucleotide sequence ID" value="NZ_AHYZ01000072.1"/>
</dbReference>
<dbReference type="SUPFAM" id="SSF53383">
    <property type="entry name" value="PLP-dependent transferases"/>
    <property type="match status" value="1"/>
</dbReference>
<dbReference type="GO" id="GO:0008483">
    <property type="term" value="F:transaminase activity"/>
    <property type="evidence" value="ECO:0007669"/>
    <property type="project" value="UniProtKB-KW"/>
</dbReference>
<dbReference type="PATRIC" id="fig|1133569.4.peg.25"/>
<comment type="caution">
    <text evidence="5">The sequence shown here is derived from an EMBL/GenBank/DDBJ whole genome shotgun (WGS) entry which is preliminary data.</text>
</comment>
<evidence type="ECO:0000313" key="5">
    <source>
        <dbReference type="EMBL" id="KRM89732.1"/>
    </source>
</evidence>
<organism evidence="5 6">
    <name type="scientific">Liquorilactobacillus vini DSM 20605</name>
    <dbReference type="NCBI Taxonomy" id="1133569"/>
    <lineage>
        <taxon>Bacteria</taxon>
        <taxon>Bacillati</taxon>
        <taxon>Bacillota</taxon>
        <taxon>Bacilli</taxon>
        <taxon>Lactobacillales</taxon>
        <taxon>Lactobacillaceae</taxon>
        <taxon>Liquorilactobacillus</taxon>
    </lineage>
</organism>
<keyword evidence="6" id="KW-1185">Reference proteome</keyword>
<name>A0A0R2CIB3_9LACO</name>
<sequence>MVKNKELLQMEDASLSKTSRIKYFNIVIDSGQGAVIKDVEGHEYLDLLASASSTNTGHCHPRIVKAIQDQAAKIIQYTPAYFANTPAALLAQKLGEVAPISGPVKVAWGNSGSDANDGIIKFARAYTGRQNIVSFMGAYHGSTYGSMSASAVSLNMSRKIGPFLPGIVKVPYPDPWHRLPNESETDFVDRMFAAFLEPFQTYLPAEETAVIMMEAIQGDGGIVKAPTAFVKKVVNFAHQHGILFAVDEVNQGLGRSGKMWAIQHFAVEPDLMSVGKSLASGLPLSAVVGRQKIMDSLAAPGHLFTTSGNPITTAAALATLAVIKDEKLVERSAKLGQVAAEFFEEQAKKHDFIGSWRMYGLDGGIDIVDPKSKKPDVVATNKLIYRIFELGAIIISLRGNILRFQPPLVITKEQLHQAFAILAQAFDELAAGELELPPAATKMGWQK</sequence>
<dbReference type="PROSITE" id="PS00600">
    <property type="entry name" value="AA_TRANSFER_CLASS_3"/>
    <property type="match status" value="1"/>
</dbReference>
<dbReference type="InterPro" id="IPR015424">
    <property type="entry name" value="PyrdxlP-dep_Trfase"/>
</dbReference>
<dbReference type="GO" id="GO:0030170">
    <property type="term" value="F:pyridoxal phosphate binding"/>
    <property type="evidence" value="ECO:0007669"/>
    <property type="project" value="InterPro"/>
</dbReference>
<dbReference type="Gene3D" id="3.40.640.10">
    <property type="entry name" value="Type I PLP-dependent aspartate aminotransferase-like (Major domain)"/>
    <property type="match status" value="1"/>
</dbReference>
<evidence type="ECO:0000313" key="6">
    <source>
        <dbReference type="Proteomes" id="UP000051576"/>
    </source>
</evidence>
<reference evidence="5 6" key="1">
    <citation type="journal article" date="2015" name="Genome Announc.">
        <title>Expanding the biotechnology potential of lactobacilli through comparative genomics of 213 strains and associated genera.</title>
        <authorList>
            <person name="Sun Z."/>
            <person name="Harris H.M."/>
            <person name="McCann A."/>
            <person name="Guo C."/>
            <person name="Argimon S."/>
            <person name="Zhang W."/>
            <person name="Yang X."/>
            <person name="Jeffery I.B."/>
            <person name="Cooney J.C."/>
            <person name="Kagawa T.F."/>
            <person name="Liu W."/>
            <person name="Song Y."/>
            <person name="Salvetti E."/>
            <person name="Wrobel A."/>
            <person name="Rasinkangas P."/>
            <person name="Parkhill J."/>
            <person name="Rea M.C."/>
            <person name="O'Sullivan O."/>
            <person name="Ritari J."/>
            <person name="Douillard F.P."/>
            <person name="Paul Ross R."/>
            <person name="Yang R."/>
            <person name="Briner A.E."/>
            <person name="Felis G.E."/>
            <person name="de Vos W.M."/>
            <person name="Barrangou R."/>
            <person name="Klaenhammer T.R."/>
            <person name="Caufield P.W."/>
            <person name="Cui Y."/>
            <person name="Zhang H."/>
            <person name="O'Toole P.W."/>
        </authorList>
    </citation>
    <scope>NUCLEOTIDE SEQUENCE [LARGE SCALE GENOMIC DNA]</scope>
    <source>
        <strain evidence="5 6">DSM 20605</strain>
    </source>
</reference>
<dbReference type="Proteomes" id="UP000051576">
    <property type="component" value="Unassembled WGS sequence"/>
</dbReference>
<comment type="cofactor">
    <cofactor evidence="1">
        <name>pyridoxal 5'-phosphate</name>
        <dbReference type="ChEBI" id="CHEBI:597326"/>
    </cofactor>
</comment>
<dbReference type="GO" id="GO:0042802">
    <property type="term" value="F:identical protein binding"/>
    <property type="evidence" value="ECO:0007669"/>
    <property type="project" value="TreeGrafter"/>
</dbReference>
<accession>A0A0R2CIB3</accession>
<dbReference type="PANTHER" id="PTHR11986">
    <property type="entry name" value="AMINOTRANSFERASE CLASS III"/>
    <property type="match status" value="1"/>
</dbReference>
<dbReference type="InterPro" id="IPR015422">
    <property type="entry name" value="PyrdxlP-dep_Trfase_small"/>
</dbReference>
<dbReference type="InterPro" id="IPR050103">
    <property type="entry name" value="Class-III_PLP-dep_AT"/>
</dbReference>
<dbReference type="STRING" id="1133569.FD21_GL000025"/>
<dbReference type="EMBL" id="AYYX01000001">
    <property type="protein sequence ID" value="KRM89732.1"/>
    <property type="molecule type" value="Genomic_DNA"/>
</dbReference>
<proteinExistence type="inferred from homology"/>
<evidence type="ECO:0000256" key="1">
    <source>
        <dbReference type="ARBA" id="ARBA00001933"/>
    </source>
</evidence>
<dbReference type="CDD" id="cd00610">
    <property type="entry name" value="OAT_like"/>
    <property type="match status" value="1"/>
</dbReference>
<dbReference type="PANTHER" id="PTHR11986:SF58">
    <property type="entry name" value="LEUCINE_METHIONINE RACEMASE"/>
    <property type="match status" value="1"/>
</dbReference>
<dbReference type="NCBIfam" id="NF006368">
    <property type="entry name" value="PRK08593.1"/>
    <property type="match status" value="1"/>
</dbReference>
<dbReference type="Pfam" id="PF00202">
    <property type="entry name" value="Aminotran_3"/>
    <property type="match status" value="1"/>
</dbReference>
<evidence type="ECO:0000256" key="2">
    <source>
        <dbReference type="ARBA" id="ARBA00008954"/>
    </source>
</evidence>
<dbReference type="InterPro" id="IPR005814">
    <property type="entry name" value="Aminotrans_3"/>
</dbReference>
<keyword evidence="5" id="KW-0808">Transferase</keyword>
<dbReference type="FunFam" id="3.40.640.10:FF:000004">
    <property type="entry name" value="Acetylornithine aminotransferase"/>
    <property type="match status" value="1"/>
</dbReference>
<dbReference type="InterPro" id="IPR015421">
    <property type="entry name" value="PyrdxlP-dep_Trfase_major"/>
</dbReference>
<comment type="similarity">
    <text evidence="2 4">Belongs to the class-III pyridoxal-phosphate-dependent aminotransferase family.</text>
</comment>
<keyword evidence="5" id="KW-0032">Aminotransferase</keyword>